<feature type="signal peptide" evidence="1">
    <location>
        <begin position="1"/>
        <end position="22"/>
    </location>
</feature>
<keyword evidence="1" id="KW-0732">Signal</keyword>
<dbReference type="InterPro" id="IPR036439">
    <property type="entry name" value="Dockerin_dom_sf"/>
</dbReference>
<sequence>MNRHLRTLLLTLPLLSTSAANAINVKLRPQSTQIEAVVLDTLKRLSSSTLTLTLDKTGGPILVLAAPGSVPFNPDVSARTLTVNGESRTEFNPQGPVPLKDAVEAELQRQLGLVALTPEAAQLRYSGADLNADGTIDTADLALLMGNFGQSGANIRGDLNSDGHVDDLDLRLFSAQYKLP</sequence>
<reference evidence="2" key="1">
    <citation type="journal article" date="2014" name="Int. J. Syst. Evol. Microbiol.">
        <title>Complete genome sequence of Corynebacterium casei LMG S-19264T (=DSM 44701T), isolated from a smear-ripened cheese.</title>
        <authorList>
            <consortium name="US DOE Joint Genome Institute (JGI-PGF)"/>
            <person name="Walter F."/>
            <person name="Albersmeier A."/>
            <person name="Kalinowski J."/>
            <person name="Ruckert C."/>
        </authorList>
    </citation>
    <scope>NUCLEOTIDE SEQUENCE</scope>
    <source>
        <strain evidence="2">JCM 14371</strain>
    </source>
</reference>
<keyword evidence="3" id="KW-1185">Reference proteome</keyword>
<name>A0A917UL67_9DEIO</name>
<evidence type="ECO:0000313" key="3">
    <source>
        <dbReference type="Proteomes" id="UP000635726"/>
    </source>
</evidence>
<evidence type="ECO:0008006" key="4">
    <source>
        <dbReference type="Google" id="ProtNLM"/>
    </source>
</evidence>
<reference evidence="2" key="2">
    <citation type="submission" date="2020-09" db="EMBL/GenBank/DDBJ databases">
        <authorList>
            <person name="Sun Q."/>
            <person name="Ohkuma M."/>
        </authorList>
    </citation>
    <scope>NUCLEOTIDE SEQUENCE</scope>
    <source>
        <strain evidence="2">JCM 14371</strain>
    </source>
</reference>
<dbReference type="GO" id="GO:0000272">
    <property type="term" value="P:polysaccharide catabolic process"/>
    <property type="evidence" value="ECO:0007669"/>
    <property type="project" value="InterPro"/>
</dbReference>
<dbReference type="AlphaFoldDB" id="A0A917UL67"/>
<dbReference type="RefSeq" id="WP_188960683.1">
    <property type="nucleotide sequence ID" value="NZ_BMOE01000001.1"/>
</dbReference>
<dbReference type="CDD" id="cd14254">
    <property type="entry name" value="Dockerin_II"/>
    <property type="match status" value="1"/>
</dbReference>
<evidence type="ECO:0000313" key="2">
    <source>
        <dbReference type="EMBL" id="GGJ64700.1"/>
    </source>
</evidence>
<gene>
    <name evidence="2" type="ORF">GCM10008939_05740</name>
</gene>
<dbReference type="InterPro" id="IPR018247">
    <property type="entry name" value="EF_Hand_1_Ca_BS"/>
</dbReference>
<feature type="chain" id="PRO_5038100903" description="Dockerin domain-containing protein" evidence="1">
    <location>
        <begin position="23"/>
        <end position="180"/>
    </location>
</feature>
<dbReference type="EMBL" id="BMOE01000001">
    <property type="protein sequence ID" value="GGJ64700.1"/>
    <property type="molecule type" value="Genomic_DNA"/>
</dbReference>
<comment type="caution">
    <text evidence="2">The sequence shown here is derived from an EMBL/GenBank/DDBJ whole genome shotgun (WGS) entry which is preliminary data.</text>
</comment>
<protein>
    <recommendedName>
        <fullName evidence="4">Dockerin domain-containing protein</fullName>
    </recommendedName>
</protein>
<organism evidence="2 3">
    <name type="scientific">Deinococcus aquiradiocola</name>
    <dbReference type="NCBI Taxonomy" id="393059"/>
    <lineage>
        <taxon>Bacteria</taxon>
        <taxon>Thermotogati</taxon>
        <taxon>Deinococcota</taxon>
        <taxon>Deinococci</taxon>
        <taxon>Deinococcales</taxon>
        <taxon>Deinococcaceae</taxon>
        <taxon>Deinococcus</taxon>
    </lineage>
</organism>
<proteinExistence type="predicted"/>
<accession>A0A917UL67</accession>
<dbReference type="Proteomes" id="UP000635726">
    <property type="component" value="Unassembled WGS sequence"/>
</dbReference>
<evidence type="ECO:0000256" key="1">
    <source>
        <dbReference type="SAM" id="SignalP"/>
    </source>
</evidence>
<dbReference type="Gene3D" id="1.10.1330.10">
    <property type="entry name" value="Dockerin domain"/>
    <property type="match status" value="1"/>
</dbReference>
<dbReference type="PROSITE" id="PS00018">
    <property type="entry name" value="EF_HAND_1"/>
    <property type="match status" value="1"/>
</dbReference>